<reference evidence="2" key="1">
    <citation type="journal article" date="2010" name="Nat. Biotechnol.">
        <title>Draft genome sequence of the oilseed species Ricinus communis.</title>
        <authorList>
            <person name="Chan A.P."/>
            <person name="Crabtree J."/>
            <person name="Zhao Q."/>
            <person name="Lorenzi H."/>
            <person name="Orvis J."/>
            <person name="Puiu D."/>
            <person name="Melake-Berhan A."/>
            <person name="Jones K.M."/>
            <person name="Redman J."/>
            <person name="Chen G."/>
            <person name="Cahoon E.B."/>
            <person name="Gedil M."/>
            <person name="Stanke M."/>
            <person name="Haas B.J."/>
            <person name="Wortman J.R."/>
            <person name="Fraser-Liggett C.M."/>
            <person name="Ravel J."/>
            <person name="Rabinowicz P.D."/>
        </authorList>
    </citation>
    <scope>NUCLEOTIDE SEQUENCE [LARGE SCALE GENOMIC DNA]</scope>
    <source>
        <strain evidence="2">cv. Hale</strain>
    </source>
</reference>
<name>B9RUT8_RICCO</name>
<dbReference type="AlphaFoldDB" id="B9RUT8"/>
<accession>B9RUT8</accession>
<dbReference type="InParanoid" id="B9RUT8"/>
<dbReference type="Proteomes" id="UP000008311">
    <property type="component" value="Unassembled WGS sequence"/>
</dbReference>
<keyword evidence="2" id="KW-1185">Reference proteome</keyword>
<gene>
    <name evidence="1" type="ORF">RCOM_0850650</name>
</gene>
<evidence type="ECO:0000313" key="1">
    <source>
        <dbReference type="EMBL" id="EEF44881.1"/>
    </source>
</evidence>
<organism evidence="1 2">
    <name type="scientific">Ricinus communis</name>
    <name type="common">Castor bean</name>
    <dbReference type="NCBI Taxonomy" id="3988"/>
    <lineage>
        <taxon>Eukaryota</taxon>
        <taxon>Viridiplantae</taxon>
        <taxon>Streptophyta</taxon>
        <taxon>Embryophyta</taxon>
        <taxon>Tracheophyta</taxon>
        <taxon>Spermatophyta</taxon>
        <taxon>Magnoliopsida</taxon>
        <taxon>eudicotyledons</taxon>
        <taxon>Gunneridae</taxon>
        <taxon>Pentapetalae</taxon>
        <taxon>rosids</taxon>
        <taxon>fabids</taxon>
        <taxon>Malpighiales</taxon>
        <taxon>Euphorbiaceae</taxon>
        <taxon>Acalyphoideae</taxon>
        <taxon>Acalypheae</taxon>
        <taxon>Ricinus</taxon>
    </lineage>
</organism>
<evidence type="ECO:0000313" key="2">
    <source>
        <dbReference type="Proteomes" id="UP000008311"/>
    </source>
</evidence>
<protein>
    <submittedName>
        <fullName evidence="1">Uncharacterized protein</fullName>
    </submittedName>
</protein>
<sequence length="56" mass="6130">MSAQLRAPDSSAWSFAAYVAFNLISCTLKRKKMNPPNCIAISRTWQSITPAKAAQS</sequence>
<dbReference type="EMBL" id="EQ973817">
    <property type="protein sequence ID" value="EEF44881.1"/>
    <property type="molecule type" value="Genomic_DNA"/>
</dbReference>
<proteinExistence type="predicted"/>